<keyword evidence="2" id="KW-1185">Reference proteome</keyword>
<protein>
    <submittedName>
        <fullName evidence="1">Uncharacterized protein</fullName>
    </submittedName>
</protein>
<evidence type="ECO:0000313" key="2">
    <source>
        <dbReference type="Proteomes" id="UP000187609"/>
    </source>
</evidence>
<accession>A0A1J6ILG5</accession>
<gene>
    <name evidence="1" type="ORF">A4A49_27937</name>
</gene>
<dbReference type="Gramene" id="OIS98566">
    <property type="protein sequence ID" value="OIS98566"/>
    <property type="gene ID" value="A4A49_27937"/>
</dbReference>
<evidence type="ECO:0000313" key="1">
    <source>
        <dbReference type="EMBL" id="OIS98566.1"/>
    </source>
</evidence>
<sequence length="86" mass="9890">MGQCNCKTSSWPTKVQVQQLPHLSRMRRIPENNNLKFYCHSSVQRHSLHPAGMTTNDIALHLVLPSLLHLLPYKSLISFRTYLSFG</sequence>
<name>A0A1J6ILG5_NICAT</name>
<organism evidence="1 2">
    <name type="scientific">Nicotiana attenuata</name>
    <name type="common">Coyote tobacco</name>
    <dbReference type="NCBI Taxonomy" id="49451"/>
    <lineage>
        <taxon>Eukaryota</taxon>
        <taxon>Viridiplantae</taxon>
        <taxon>Streptophyta</taxon>
        <taxon>Embryophyta</taxon>
        <taxon>Tracheophyta</taxon>
        <taxon>Spermatophyta</taxon>
        <taxon>Magnoliopsida</taxon>
        <taxon>eudicotyledons</taxon>
        <taxon>Gunneridae</taxon>
        <taxon>Pentapetalae</taxon>
        <taxon>asterids</taxon>
        <taxon>lamiids</taxon>
        <taxon>Solanales</taxon>
        <taxon>Solanaceae</taxon>
        <taxon>Nicotianoideae</taxon>
        <taxon>Nicotianeae</taxon>
        <taxon>Nicotiana</taxon>
    </lineage>
</organism>
<proteinExistence type="predicted"/>
<dbReference type="EMBL" id="MJEQ01037191">
    <property type="protein sequence ID" value="OIS98566.1"/>
    <property type="molecule type" value="Genomic_DNA"/>
</dbReference>
<reference evidence="1" key="1">
    <citation type="submission" date="2016-11" db="EMBL/GenBank/DDBJ databases">
        <title>The genome of Nicotiana attenuata.</title>
        <authorList>
            <person name="Xu S."/>
            <person name="Brockmoeller T."/>
            <person name="Gaquerel E."/>
            <person name="Navarro A."/>
            <person name="Kuhl H."/>
            <person name="Gase K."/>
            <person name="Ling Z."/>
            <person name="Zhou W."/>
            <person name="Kreitzer C."/>
            <person name="Stanke M."/>
            <person name="Tang H."/>
            <person name="Lyons E."/>
            <person name="Pandey P."/>
            <person name="Pandey S.P."/>
            <person name="Timmermann B."/>
            <person name="Baldwin I.T."/>
        </authorList>
    </citation>
    <scope>NUCLEOTIDE SEQUENCE [LARGE SCALE GENOMIC DNA]</scope>
    <source>
        <strain evidence="1">UT</strain>
    </source>
</reference>
<comment type="caution">
    <text evidence="1">The sequence shown here is derived from an EMBL/GenBank/DDBJ whole genome shotgun (WGS) entry which is preliminary data.</text>
</comment>
<dbReference type="AlphaFoldDB" id="A0A1J6ILG5"/>
<dbReference type="Proteomes" id="UP000187609">
    <property type="component" value="Unassembled WGS sequence"/>
</dbReference>